<feature type="transmembrane region" description="Helical" evidence="5">
    <location>
        <begin position="159"/>
        <end position="180"/>
    </location>
</feature>
<geneLocation type="plasmid" evidence="6 7">
    <name>unnamed</name>
</geneLocation>
<keyword evidence="4 5" id="KW-0472">Membrane</keyword>
<accession>A0ABZ2IAZ2</accession>
<feature type="transmembrane region" description="Helical" evidence="5">
    <location>
        <begin position="186"/>
        <end position="208"/>
    </location>
</feature>
<dbReference type="EMBL" id="CP146276">
    <property type="protein sequence ID" value="WWT34868.1"/>
    <property type="molecule type" value="Genomic_DNA"/>
</dbReference>
<keyword evidence="3 5" id="KW-1133">Transmembrane helix</keyword>
<keyword evidence="2 5" id="KW-0812">Transmembrane</keyword>
<organism evidence="6 7">
    <name type="scientific">Pelagibacterium nitratireducens</name>
    <dbReference type="NCBI Taxonomy" id="1046114"/>
    <lineage>
        <taxon>Bacteria</taxon>
        <taxon>Pseudomonadati</taxon>
        <taxon>Pseudomonadota</taxon>
        <taxon>Alphaproteobacteria</taxon>
        <taxon>Hyphomicrobiales</taxon>
        <taxon>Devosiaceae</taxon>
        <taxon>Pelagibacterium</taxon>
    </lineage>
</organism>
<dbReference type="Proteomes" id="UP001369958">
    <property type="component" value="Plasmid unnamed"/>
</dbReference>
<evidence type="ECO:0000256" key="3">
    <source>
        <dbReference type="ARBA" id="ARBA00022989"/>
    </source>
</evidence>
<feature type="transmembrane region" description="Helical" evidence="5">
    <location>
        <begin position="100"/>
        <end position="131"/>
    </location>
</feature>
<dbReference type="Pfam" id="PF02535">
    <property type="entry name" value="Zip"/>
    <property type="match status" value="1"/>
</dbReference>
<reference evidence="6 7" key="1">
    <citation type="submission" date="2024-02" db="EMBL/GenBank/DDBJ databases">
        <title>Complete genome sequence of Pelagibacterium nitratireducens ZH15.</title>
        <authorList>
            <person name="Zhao L.H."/>
        </authorList>
    </citation>
    <scope>NUCLEOTIDE SEQUENCE [LARGE SCALE GENOMIC DNA]</scope>
    <source>
        <strain evidence="6 7">ZH15</strain>
        <plasmid evidence="6 7">unnamed</plasmid>
    </source>
</reference>
<sequence>MPTFIQVLLLSLLPAAGNFIGGIVAEFARVSDKALNRALHAASGIVVAVVAIEIMPEALGGASAVLVVIAFCLGGAAYVVLDRGLGTILGGSGEQGPWMIYAAVAIDLFSDGLMVGIGSTVSIGLALVLAIGQVTADLPEGFAAVANLRKSGISRTKRILLAASFAFASLLGATVGFWLLRDQDRTIQLAALAFVGGILLLAAVEDMLNEAHGASADASWSSASFIGGFALFTLISSFLG</sequence>
<evidence type="ECO:0000313" key="7">
    <source>
        <dbReference type="Proteomes" id="UP001369958"/>
    </source>
</evidence>
<evidence type="ECO:0000313" key="6">
    <source>
        <dbReference type="EMBL" id="WWT34868.1"/>
    </source>
</evidence>
<protein>
    <submittedName>
        <fullName evidence="6">ZIP family metal transporter</fullName>
    </submittedName>
</protein>
<evidence type="ECO:0000256" key="2">
    <source>
        <dbReference type="ARBA" id="ARBA00022692"/>
    </source>
</evidence>
<evidence type="ECO:0000256" key="1">
    <source>
        <dbReference type="ARBA" id="ARBA00004141"/>
    </source>
</evidence>
<feature type="transmembrane region" description="Helical" evidence="5">
    <location>
        <begin position="220"/>
        <end position="239"/>
    </location>
</feature>
<keyword evidence="7" id="KW-1185">Reference proteome</keyword>
<gene>
    <name evidence="6" type="ORF">V6617_18440</name>
</gene>
<feature type="transmembrane region" description="Helical" evidence="5">
    <location>
        <begin position="59"/>
        <end position="80"/>
    </location>
</feature>
<name>A0ABZ2IAZ2_9HYPH</name>
<proteinExistence type="predicted"/>
<feature type="transmembrane region" description="Helical" evidence="5">
    <location>
        <begin position="35"/>
        <end position="52"/>
    </location>
</feature>
<comment type="subcellular location">
    <subcellularLocation>
        <location evidence="1">Membrane</location>
        <topology evidence="1">Multi-pass membrane protein</topology>
    </subcellularLocation>
</comment>
<dbReference type="RefSeq" id="WP_338611004.1">
    <property type="nucleotide sequence ID" value="NZ_CP146276.1"/>
</dbReference>
<keyword evidence="6" id="KW-0614">Plasmid</keyword>
<evidence type="ECO:0000256" key="4">
    <source>
        <dbReference type="ARBA" id="ARBA00023136"/>
    </source>
</evidence>
<dbReference type="InterPro" id="IPR003689">
    <property type="entry name" value="ZIP"/>
</dbReference>
<evidence type="ECO:0000256" key="5">
    <source>
        <dbReference type="SAM" id="Phobius"/>
    </source>
</evidence>